<dbReference type="RefSeq" id="WP_155469249.1">
    <property type="nucleotide sequence ID" value="NZ_BMKG01000007.1"/>
</dbReference>
<dbReference type="GO" id="GO:0008556">
    <property type="term" value="F:P-type potassium transmembrane transporter activity"/>
    <property type="evidence" value="ECO:0007669"/>
    <property type="project" value="InterPro"/>
</dbReference>
<dbReference type="GO" id="GO:0005886">
    <property type="term" value="C:plasma membrane"/>
    <property type="evidence" value="ECO:0007669"/>
    <property type="project" value="UniProtKB-SubCell"/>
</dbReference>
<evidence type="ECO:0000256" key="3">
    <source>
        <dbReference type="ARBA" id="ARBA00022538"/>
    </source>
</evidence>
<evidence type="ECO:0000256" key="2">
    <source>
        <dbReference type="ARBA" id="ARBA00022475"/>
    </source>
</evidence>
<dbReference type="Pfam" id="PF02669">
    <property type="entry name" value="KdpC"/>
    <property type="match status" value="1"/>
</dbReference>
<reference evidence="15" key="2">
    <citation type="journal article" date="2019" name="Int. J. Syst. Evol. Microbiol.">
        <title>The Global Catalogue of Microorganisms (GCM) 10K type strain sequencing project: providing services to taxonomists for standard genome sequencing and annotation.</title>
        <authorList>
            <consortium name="The Broad Institute Genomics Platform"/>
            <consortium name="The Broad Institute Genome Sequencing Center for Infectious Disease"/>
            <person name="Wu L."/>
            <person name="Ma J."/>
        </authorList>
    </citation>
    <scope>NUCLEOTIDE SEQUENCE [LARGE SCALE GENOMIC DNA]</scope>
    <source>
        <strain evidence="15">CGMCC 1.15931</strain>
    </source>
</reference>
<keyword evidence="15" id="KW-1185">Reference proteome</keyword>
<keyword evidence="7 11" id="KW-0630">Potassium</keyword>
<reference evidence="12" key="4">
    <citation type="submission" date="2024-05" db="EMBL/GenBank/DDBJ databases">
        <authorList>
            <person name="Sun Q."/>
            <person name="Zhou Y."/>
        </authorList>
    </citation>
    <scope>NUCLEOTIDE SEQUENCE</scope>
    <source>
        <strain evidence="12">CGMCC 1.15931</strain>
    </source>
</reference>
<dbReference type="PIRSF" id="PIRSF001296">
    <property type="entry name" value="K_ATPase_KdpC"/>
    <property type="match status" value="1"/>
</dbReference>
<dbReference type="InterPro" id="IPR003820">
    <property type="entry name" value="KdpC"/>
</dbReference>
<comment type="subunit">
    <text evidence="11">The system is composed of three essential subunits: KdpA, KdpB and KdpC.</text>
</comment>
<comment type="similarity">
    <text evidence="11">Belongs to the KdpC family.</text>
</comment>
<evidence type="ECO:0000313" key="13">
    <source>
        <dbReference type="EMBL" id="MTV51913.1"/>
    </source>
</evidence>
<dbReference type="NCBIfam" id="NF001454">
    <property type="entry name" value="PRK00315.1"/>
    <property type="match status" value="1"/>
</dbReference>
<keyword evidence="3 11" id="KW-0633">Potassium transport</keyword>
<dbReference type="GO" id="GO:0005524">
    <property type="term" value="F:ATP binding"/>
    <property type="evidence" value="ECO:0007669"/>
    <property type="project" value="UniProtKB-UniRule"/>
</dbReference>
<evidence type="ECO:0000256" key="8">
    <source>
        <dbReference type="ARBA" id="ARBA00022989"/>
    </source>
</evidence>
<keyword evidence="1 11" id="KW-0813">Transport</keyword>
<protein>
    <recommendedName>
        <fullName evidence="11">Potassium-transporting ATPase KdpC subunit</fullName>
    </recommendedName>
    <alternativeName>
        <fullName evidence="11">ATP phosphohydrolase [potassium-transporting] C chain</fullName>
    </alternativeName>
    <alternativeName>
        <fullName evidence="11">Potassium-binding and translocating subunit C</fullName>
    </alternativeName>
    <alternativeName>
        <fullName evidence="11">Potassium-translocating ATPase C chain</fullName>
    </alternativeName>
</protein>
<evidence type="ECO:0000256" key="9">
    <source>
        <dbReference type="ARBA" id="ARBA00023065"/>
    </source>
</evidence>
<name>A0A6I3SS21_9BURK</name>
<dbReference type="EMBL" id="WNKZ01000006">
    <property type="protein sequence ID" value="MTV51913.1"/>
    <property type="molecule type" value="Genomic_DNA"/>
</dbReference>
<dbReference type="HAMAP" id="MF_00276">
    <property type="entry name" value="KdpC"/>
    <property type="match status" value="1"/>
</dbReference>
<dbReference type="Proteomes" id="UP000430634">
    <property type="component" value="Unassembled WGS sequence"/>
</dbReference>
<dbReference type="NCBIfam" id="TIGR00681">
    <property type="entry name" value="kdpC"/>
    <property type="match status" value="1"/>
</dbReference>
<evidence type="ECO:0000313" key="14">
    <source>
        <dbReference type="Proteomes" id="UP000430634"/>
    </source>
</evidence>
<comment type="function">
    <text evidence="11">Part of the high-affinity ATP-driven potassium transport (or Kdp) system, which catalyzes the hydrolysis of ATP coupled with the electrogenic transport of potassium into the cytoplasm. This subunit acts as a catalytic chaperone that increases the ATP-binding affinity of the ATP-hydrolyzing subunit KdpB by the formation of a transient KdpB/KdpC/ATP ternary complex.</text>
</comment>
<proteinExistence type="inferred from homology"/>
<dbReference type="Proteomes" id="UP000622638">
    <property type="component" value="Unassembled WGS sequence"/>
</dbReference>
<evidence type="ECO:0000256" key="1">
    <source>
        <dbReference type="ARBA" id="ARBA00022448"/>
    </source>
</evidence>
<dbReference type="PANTHER" id="PTHR30042">
    <property type="entry name" value="POTASSIUM-TRANSPORTING ATPASE C CHAIN"/>
    <property type="match status" value="1"/>
</dbReference>
<comment type="caution">
    <text evidence="13">The sequence shown here is derived from an EMBL/GenBank/DDBJ whole genome shotgun (WGS) entry which is preliminary data.</text>
</comment>
<dbReference type="AlphaFoldDB" id="A0A6I3SS21"/>
<keyword evidence="2 11" id="KW-1003">Cell membrane</keyword>
<keyword evidence="8 11" id="KW-1133">Transmembrane helix</keyword>
<reference evidence="12" key="1">
    <citation type="journal article" date="2014" name="Int. J. Syst. Evol. Microbiol.">
        <title>Complete genome of a new Firmicutes species belonging to the dominant human colonic microbiota ('Ruminococcus bicirculans') reveals two chromosomes and a selective capacity to utilize plant glucans.</title>
        <authorList>
            <consortium name="NISC Comparative Sequencing Program"/>
            <person name="Wegmann U."/>
            <person name="Louis P."/>
            <person name="Goesmann A."/>
            <person name="Henrissat B."/>
            <person name="Duncan S.H."/>
            <person name="Flint H.J."/>
        </authorList>
    </citation>
    <scope>NUCLEOTIDE SEQUENCE</scope>
    <source>
        <strain evidence="12">CGMCC 1.15931</strain>
    </source>
</reference>
<sequence>MISQLRPTLVVFTALTVACCVAYPLAVTGAARVLFPGQAAGSLVEQGGKVFGSRLIGQSFTSPRYFWGRPSATAPMPGNGAASGGSNQGPLNPALMEAVQGRVDALRAADPGNTRPVPAELVTASASGLDPDIGIAAARWQVARVARARGLPAAQVEALVERHASTPPLSFLGGTTVNVLMLNLALDGLRK</sequence>
<dbReference type="PROSITE" id="PS51257">
    <property type="entry name" value="PROKAR_LIPOPROTEIN"/>
    <property type="match status" value="1"/>
</dbReference>
<evidence type="ECO:0000256" key="6">
    <source>
        <dbReference type="ARBA" id="ARBA00022840"/>
    </source>
</evidence>
<evidence type="ECO:0000313" key="12">
    <source>
        <dbReference type="EMBL" id="GGB98225.1"/>
    </source>
</evidence>
<evidence type="ECO:0000313" key="15">
    <source>
        <dbReference type="Proteomes" id="UP000622638"/>
    </source>
</evidence>
<keyword evidence="6 11" id="KW-0067">ATP-binding</keyword>
<accession>A0A6I3SS21</accession>
<evidence type="ECO:0000256" key="4">
    <source>
        <dbReference type="ARBA" id="ARBA00022692"/>
    </source>
</evidence>
<dbReference type="OrthoDB" id="9788285at2"/>
<keyword evidence="5 11" id="KW-0547">Nucleotide-binding</keyword>
<organism evidence="13 14">
    <name type="scientific">Pseudoduganella buxea</name>
    <dbReference type="NCBI Taxonomy" id="1949069"/>
    <lineage>
        <taxon>Bacteria</taxon>
        <taxon>Pseudomonadati</taxon>
        <taxon>Pseudomonadota</taxon>
        <taxon>Betaproteobacteria</taxon>
        <taxon>Burkholderiales</taxon>
        <taxon>Oxalobacteraceae</taxon>
        <taxon>Telluria group</taxon>
        <taxon>Pseudoduganella</taxon>
    </lineage>
</organism>
<reference evidence="13 14" key="3">
    <citation type="submission" date="2019-11" db="EMBL/GenBank/DDBJ databases">
        <title>Type strains purchased from KCTC, JCM and DSMZ.</title>
        <authorList>
            <person name="Lu H."/>
        </authorList>
    </citation>
    <scope>NUCLEOTIDE SEQUENCE [LARGE SCALE GENOMIC DNA]</scope>
    <source>
        <strain evidence="13 14">KCTC 52429</strain>
    </source>
</reference>
<evidence type="ECO:0000256" key="11">
    <source>
        <dbReference type="HAMAP-Rule" id="MF_00276"/>
    </source>
</evidence>
<gene>
    <name evidence="11 13" type="primary">kdpC</name>
    <name evidence="12" type="ORF">GCM10011572_20200</name>
    <name evidence="13" type="ORF">GM672_04105</name>
</gene>
<keyword evidence="10 11" id="KW-0472">Membrane</keyword>
<dbReference type="PANTHER" id="PTHR30042:SF2">
    <property type="entry name" value="POTASSIUM-TRANSPORTING ATPASE KDPC SUBUNIT"/>
    <property type="match status" value="1"/>
</dbReference>
<evidence type="ECO:0000256" key="7">
    <source>
        <dbReference type="ARBA" id="ARBA00022958"/>
    </source>
</evidence>
<keyword evidence="9 11" id="KW-0406">Ion transport</keyword>
<dbReference type="EMBL" id="BMKG01000007">
    <property type="protein sequence ID" value="GGB98225.1"/>
    <property type="molecule type" value="Genomic_DNA"/>
</dbReference>
<comment type="subcellular location">
    <subcellularLocation>
        <location evidence="11">Cell membrane</location>
        <topology evidence="11">Single-pass membrane protein</topology>
    </subcellularLocation>
</comment>
<keyword evidence="4 11" id="KW-0812">Transmembrane</keyword>
<evidence type="ECO:0000256" key="10">
    <source>
        <dbReference type="ARBA" id="ARBA00023136"/>
    </source>
</evidence>
<evidence type="ECO:0000256" key="5">
    <source>
        <dbReference type="ARBA" id="ARBA00022741"/>
    </source>
</evidence>